<evidence type="ECO:0000259" key="2">
    <source>
        <dbReference type="Pfam" id="PF04773"/>
    </source>
</evidence>
<keyword evidence="1" id="KW-0812">Transmembrane</keyword>
<proteinExistence type="predicted"/>
<accession>A0A1Z2XHJ9</accession>
<keyword evidence="1" id="KW-1133">Transmembrane helix</keyword>
<dbReference type="InterPro" id="IPR032508">
    <property type="entry name" value="FecR_C"/>
</dbReference>
<sequence length="325" mass="35496">MHDLIQKYRDNELSAEDVRKLRKLLDGMSDNELAGILEKDWEVYKADGEQRLPTGMESRLRRNIHSVVGKVHSKWHIAFVTVACVMAAIICVGLGYIAHVGMPMSEAAHDVYISANDTGGTSVTFPDGSAVSMKPQSYISYHVPPSAEGERSIQFSGTGHFCIARIPENPFTISSDMLDVTVLGTEFYLSAENDGKNARLYLQEGLVRFQSKLSGESVELHPGSLASLDYESGRISVSTDSSLVDVFSKSDAVCLNYENTSLGSVVESLNTCYAPFHITLGSAELGKMEFTGTLPANNLMEALSVLEYTANLRISVSNSEVTLYD</sequence>
<dbReference type="Proteomes" id="UP000186351">
    <property type="component" value="Chromosome"/>
</dbReference>
<dbReference type="PANTHER" id="PTHR30273">
    <property type="entry name" value="PERIPLASMIC SIGNAL SENSOR AND SIGMA FACTOR ACTIVATOR FECR-RELATED"/>
    <property type="match status" value="1"/>
</dbReference>
<dbReference type="InterPro" id="IPR012373">
    <property type="entry name" value="Ferrdict_sens_TM"/>
</dbReference>
<dbReference type="OrthoDB" id="1115929at2"/>
<reference evidence="5" key="1">
    <citation type="submission" date="2016-04" db="EMBL/GenBank/DDBJ databases">
        <title>Complete Genome Sequences of Twelve Strains of a Stable Defined Moderately Diverse Mouse Microbiota 2 (sDMDMm2).</title>
        <authorList>
            <person name="Uchimura Y."/>
            <person name="Wyss M."/>
            <person name="Brugiroux S."/>
            <person name="Limenitakis J.P."/>
            <person name="Stecher B."/>
            <person name="McCoy K.D."/>
            <person name="Macpherson A.J."/>
        </authorList>
    </citation>
    <scope>NUCLEOTIDE SEQUENCE [LARGE SCALE GENOMIC DNA]</scope>
    <source>
        <strain evidence="5">YL27</strain>
    </source>
</reference>
<name>A0A1B1SB28_9BACT</name>
<organism evidence="4 5">
    <name type="scientific">Muribaculum intestinale</name>
    <dbReference type="NCBI Taxonomy" id="1796646"/>
    <lineage>
        <taxon>Bacteria</taxon>
        <taxon>Pseudomonadati</taxon>
        <taxon>Bacteroidota</taxon>
        <taxon>Bacteroidia</taxon>
        <taxon>Bacteroidales</taxon>
        <taxon>Muribaculaceae</taxon>
        <taxon>Muribaculum</taxon>
    </lineage>
</organism>
<gene>
    <name evidence="4" type="ORF">A4V02_09945</name>
</gene>
<dbReference type="GO" id="GO:0016989">
    <property type="term" value="F:sigma factor antagonist activity"/>
    <property type="evidence" value="ECO:0007669"/>
    <property type="project" value="TreeGrafter"/>
</dbReference>
<dbReference type="STRING" id="1796646.A4V02_09945"/>
<dbReference type="GeneID" id="65537189"/>
<accession>A0A1B1SB28</accession>
<dbReference type="RefSeq" id="WP_068961295.1">
    <property type="nucleotide sequence ID" value="NZ_CAJTAP010000048.1"/>
</dbReference>
<dbReference type="Gene3D" id="3.55.50.30">
    <property type="match status" value="1"/>
</dbReference>
<keyword evidence="5" id="KW-1185">Reference proteome</keyword>
<dbReference type="KEGG" id="pary:A4V02_09945"/>
<dbReference type="Pfam" id="PF16344">
    <property type="entry name" value="FecR_C"/>
    <property type="match status" value="1"/>
</dbReference>
<feature type="domain" description="FecR protein" evidence="2">
    <location>
        <begin position="117"/>
        <end position="208"/>
    </location>
</feature>
<dbReference type="Gene3D" id="2.60.120.1440">
    <property type="match status" value="1"/>
</dbReference>
<keyword evidence="1" id="KW-0472">Membrane</keyword>
<evidence type="ECO:0000313" key="4">
    <source>
        <dbReference type="EMBL" id="ANU64002.1"/>
    </source>
</evidence>
<dbReference type="InterPro" id="IPR006860">
    <property type="entry name" value="FecR"/>
</dbReference>
<evidence type="ECO:0000259" key="3">
    <source>
        <dbReference type="Pfam" id="PF16344"/>
    </source>
</evidence>
<dbReference type="EMBL" id="CP015402">
    <property type="protein sequence ID" value="ANU64002.1"/>
    <property type="molecule type" value="Genomic_DNA"/>
</dbReference>
<feature type="domain" description="Protein FecR C-terminal" evidence="3">
    <location>
        <begin position="255"/>
        <end position="322"/>
    </location>
</feature>
<evidence type="ECO:0000256" key="1">
    <source>
        <dbReference type="SAM" id="Phobius"/>
    </source>
</evidence>
<dbReference type="AlphaFoldDB" id="A0A1B1SB28"/>
<dbReference type="Pfam" id="PF04773">
    <property type="entry name" value="FecR"/>
    <property type="match status" value="1"/>
</dbReference>
<feature type="transmembrane region" description="Helical" evidence="1">
    <location>
        <begin position="75"/>
        <end position="97"/>
    </location>
</feature>
<evidence type="ECO:0000313" key="5">
    <source>
        <dbReference type="Proteomes" id="UP000186351"/>
    </source>
</evidence>
<protein>
    <submittedName>
        <fullName evidence="4">Uncharacterized protein</fullName>
    </submittedName>
</protein>
<dbReference type="PANTHER" id="PTHR30273:SF2">
    <property type="entry name" value="PROTEIN FECR"/>
    <property type="match status" value="1"/>
</dbReference>